<feature type="chain" id="PRO_5045636048" evidence="2">
    <location>
        <begin position="23"/>
        <end position="182"/>
    </location>
</feature>
<feature type="signal peptide" evidence="2">
    <location>
        <begin position="1"/>
        <end position="22"/>
    </location>
</feature>
<reference evidence="3 4" key="1">
    <citation type="submission" date="2020-09" db="EMBL/GenBank/DDBJ databases">
        <title>Genome sequencing and assembly of Pontibacter sp.</title>
        <authorList>
            <person name="Chhetri G."/>
        </authorList>
    </citation>
    <scope>NUCLEOTIDE SEQUENCE [LARGE SCALE GENOMIC DNA]</scope>
    <source>
        <strain evidence="3 4">JH31</strain>
    </source>
</reference>
<evidence type="ECO:0000256" key="1">
    <source>
        <dbReference type="SAM" id="MobiDB-lite"/>
    </source>
</evidence>
<feature type="compositionally biased region" description="Low complexity" evidence="1">
    <location>
        <begin position="43"/>
        <end position="56"/>
    </location>
</feature>
<dbReference type="RefSeq" id="WP_191183295.1">
    <property type="nucleotide sequence ID" value="NZ_JACXAJ010000002.1"/>
</dbReference>
<proteinExistence type="predicted"/>
<keyword evidence="4" id="KW-1185">Reference proteome</keyword>
<dbReference type="EMBL" id="JACXAJ010000002">
    <property type="protein sequence ID" value="MBD1397175.1"/>
    <property type="molecule type" value="Genomic_DNA"/>
</dbReference>
<evidence type="ECO:0000313" key="3">
    <source>
        <dbReference type="EMBL" id="MBD1397175.1"/>
    </source>
</evidence>
<dbReference type="InterPro" id="IPR007298">
    <property type="entry name" value="Cu-R_lipoprotein_NlpE"/>
</dbReference>
<feature type="region of interest" description="Disordered" evidence="1">
    <location>
        <begin position="39"/>
        <end position="67"/>
    </location>
</feature>
<dbReference type="Pfam" id="PF04170">
    <property type="entry name" value="NlpE"/>
    <property type="match status" value="1"/>
</dbReference>
<dbReference type="Proteomes" id="UP000625551">
    <property type="component" value="Unassembled WGS sequence"/>
</dbReference>
<organism evidence="3 4">
    <name type="scientific">Pontibacter aquaedesilientis</name>
    <dbReference type="NCBI Taxonomy" id="2766980"/>
    <lineage>
        <taxon>Bacteria</taxon>
        <taxon>Pseudomonadati</taxon>
        <taxon>Bacteroidota</taxon>
        <taxon>Cytophagia</taxon>
        <taxon>Cytophagales</taxon>
        <taxon>Hymenobacteraceae</taxon>
        <taxon>Pontibacter</taxon>
    </lineage>
</organism>
<dbReference type="Gene3D" id="2.40.128.640">
    <property type="match status" value="1"/>
</dbReference>
<evidence type="ECO:0000256" key="2">
    <source>
        <dbReference type="SAM" id="SignalP"/>
    </source>
</evidence>
<evidence type="ECO:0000313" key="4">
    <source>
        <dbReference type="Proteomes" id="UP000625551"/>
    </source>
</evidence>
<protein>
    <submittedName>
        <fullName evidence="3">Copper resistance protein NlpE N-terminal domain-containing protein</fullName>
    </submittedName>
</protein>
<gene>
    <name evidence="3" type="ORF">H9Q13_08370</name>
</gene>
<sequence length="182" mass="19724">MKTILAFFILFPVTLCLSDVQAQSGRSYEEWLQESANGQKSVAKTSSPNKAKAPAAKSDDTSPTASPVMAAPTGFFKGTLPYADCQGIQTELTLNEGAGRTYSMKQIYLGKPADKGVVTSGGKWFLAKGNKQDPDAVVLQLIPTAGNIDPMYFLQVSDSEVKLLDRQQAEIKSHLNYSLKKQ</sequence>
<name>A0ABR7XFV7_9BACT</name>
<accession>A0ABR7XFV7</accession>
<keyword evidence="2" id="KW-0732">Signal</keyword>
<comment type="caution">
    <text evidence="3">The sequence shown here is derived from an EMBL/GenBank/DDBJ whole genome shotgun (WGS) entry which is preliminary data.</text>
</comment>